<dbReference type="InterPro" id="IPR052748">
    <property type="entry name" value="ISR_Activator"/>
</dbReference>
<keyword evidence="2" id="KW-1185">Reference proteome</keyword>
<accession>A0AAD8XTM4</accession>
<dbReference type="InterPro" id="IPR006597">
    <property type="entry name" value="Sel1-like"/>
</dbReference>
<evidence type="ECO:0000313" key="1">
    <source>
        <dbReference type="EMBL" id="KAK1733656.1"/>
    </source>
</evidence>
<evidence type="ECO:0008006" key="3">
    <source>
        <dbReference type="Google" id="ProtNLM"/>
    </source>
</evidence>
<sequence length="200" mass="22921">MLQQKAVILPIIFLHKRRRRCHQTFCREPLPATKEENDRNAVKRIEVNDPVTLRQWGYIRYSEGDYKGAFEYWTKAAKLGDAGAHYGLSHSYQEGKGGVEKDEKLELYHLEQAAIGGHPYARYNLGRHEWKNGNAERGVKHWIIAATQGYDGSIKKLMDEFRSGIVSRDDLAAALRAHQAAVDSAKSPQREAAEKYHFRK</sequence>
<dbReference type="Gene3D" id="1.25.40.10">
    <property type="entry name" value="Tetratricopeptide repeat domain"/>
    <property type="match status" value="1"/>
</dbReference>
<organism evidence="1 2">
    <name type="scientific">Skeletonema marinoi</name>
    <dbReference type="NCBI Taxonomy" id="267567"/>
    <lineage>
        <taxon>Eukaryota</taxon>
        <taxon>Sar</taxon>
        <taxon>Stramenopiles</taxon>
        <taxon>Ochrophyta</taxon>
        <taxon>Bacillariophyta</taxon>
        <taxon>Coscinodiscophyceae</taxon>
        <taxon>Thalassiosirophycidae</taxon>
        <taxon>Thalassiosirales</taxon>
        <taxon>Skeletonemataceae</taxon>
        <taxon>Skeletonema</taxon>
        <taxon>Skeletonema marinoi-dohrnii complex</taxon>
    </lineage>
</organism>
<dbReference type="AlphaFoldDB" id="A0AAD8XTM4"/>
<name>A0AAD8XTM4_9STRA</name>
<dbReference type="PANTHER" id="PTHR45011">
    <property type="entry name" value="DAP3-BINDING CELL DEATH ENHANCER 1"/>
    <property type="match status" value="1"/>
</dbReference>
<dbReference type="SMART" id="SM00671">
    <property type="entry name" value="SEL1"/>
    <property type="match status" value="3"/>
</dbReference>
<dbReference type="SUPFAM" id="SSF81901">
    <property type="entry name" value="HCP-like"/>
    <property type="match status" value="1"/>
</dbReference>
<protein>
    <recommendedName>
        <fullName evidence="3">Sel1 repeat family protein</fullName>
    </recommendedName>
</protein>
<comment type="caution">
    <text evidence="1">The sequence shown here is derived from an EMBL/GenBank/DDBJ whole genome shotgun (WGS) entry which is preliminary data.</text>
</comment>
<dbReference type="EMBL" id="JATAAI010000046">
    <property type="protein sequence ID" value="KAK1733656.1"/>
    <property type="molecule type" value="Genomic_DNA"/>
</dbReference>
<gene>
    <name evidence="1" type="ORF">QTG54_015699</name>
</gene>
<dbReference type="InterPro" id="IPR011990">
    <property type="entry name" value="TPR-like_helical_dom_sf"/>
</dbReference>
<dbReference type="Proteomes" id="UP001224775">
    <property type="component" value="Unassembled WGS sequence"/>
</dbReference>
<reference evidence="1" key="1">
    <citation type="submission" date="2023-06" db="EMBL/GenBank/DDBJ databases">
        <title>Survivors Of The Sea: Transcriptome response of Skeletonema marinoi to long-term dormancy.</title>
        <authorList>
            <person name="Pinder M.I.M."/>
            <person name="Kourtchenko O."/>
            <person name="Robertson E.K."/>
            <person name="Larsson T."/>
            <person name="Maumus F."/>
            <person name="Osuna-Cruz C.M."/>
            <person name="Vancaester E."/>
            <person name="Stenow R."/>
            <person name="Vandepoele K."/>
            <person name="Ploug H."/>
            <person name="Bruchert V."/>
            <person name="Godhe A."/>
            <person name="Topel M."/>
        </authorList>
    </citation>
    <scope>NUCLEOTIDE SEQUENCE</scope>
    <source>
        <strain evidence="1">R05AC</strain>
    </source>
</reference>
<evidence type="ECO:0000313" key="2">
    <source>
        <dbReference type="Proteomes" id="UP001224775"/>
    </source>
</evidence>
<dbReference type="PANTHER" id="PTHR45011:SF1">
    <property type="entry name" value="DAP3-BINDING CELL DEATH ENHANCER 1"/>
    <property type="match status" value="1"/>
</dbReference>
<proteinExistence type="predicted"/>